<sequence>MVMKEKDICRLIQEDEWMMGILKSAQTLDLPDWWVCAGFVRAKVWDVLHEYSERSPLPDIDVIYFDPTIISEEIEKDYENILIDIQPNLPWSVKNQARMHIVNNNSPYLSSIDAISKFPETATALGVKLDNLGEVVLTAPHGIKDVVNYHVKPTPYFRQSEEQMQFYKDRIMKKNWKARWYKVQLFGMVSEEGHNDEFLRR</sequence>
<dbReference type="Proteomes" id="UP000626786">
    <property type="component" value="Unassembled WGS sequence"/>
</dbReference>
<evidence type="ECO:0000313" key="2">
    <source>
        <dbReference type="Proteomes" id="UP000626786"/>
    </source>
</evidence>
<protein>
    <submittedName>
        <fullName evidence="1">Nucleotidyltransferase family protein</fullName>
    </submittedName>
</protein>
<dbReference type="Pfam" id="PF06042">
    <property type="entry name" value="NTP_transf_6"/>
    <property type="match status" value="1"/>
</dbReference>
<reference evidence="1 2" key="1">
    <citation type="submission" date="2020-08" db="EMBL/GenBank/DDBJ databases">
        <title>A Genomic Blueprint of the Chicken Gut Microbiome.</title>
        <authorList>
            <person name="Gilroy R."/>
            <person name="Ravi A."/>
            <person name="Getino M."/>
            <person name="Pursley I."/>
            <person name="Horton D.L."/>
            <person name="Alikhan N.-F."/>
            <person name="Baker D."/>
            <person name="Gharbi K."/>
            <person name="Hall N."/>
            <person name="Watson M."/>
            <person name="Adriaenssens E.M."/>
            <person name="Foster-Nyarko E."/>
            <person name="Jarju S."/>
            <person name="Secka A."/>
            <person name="Antonio M."/>
            <person name="Oren A."/>
            <person name="Chaudhuri R."/>
            <person name="La Ragione R.M."/>
            <person name="Hildebrand F."/>
            <person name="Pallen M.J."/>
        </authorList>
    </citation>
    <scope>NUCLEOTIDE SEQUENCE [LARGE SCALE GENOMIC DNA]</scope>
    <source>
        <strain evidence="1 2">Sa2YVA2</strain>
    </source>
</reference>
<gene>
    <name evidence="1" type="ORF">H9649_15665</name>
</gene>
<name>A0ABR8UEI5_9BACL</name>
<dbReference type="PANTHER" id="PTHR39166">
    <property type="entry name" value="BLL1166 PROTEIN"/>
    <property type="match status" value="1"/>
</dbReference>
<proteinExistence type="predicted"/>
<organism evidence="1 2">
    <name type="scientific">Sporosarcina quadrami</name>
    <dbReference type="NCBI Taxonomy" id="2762234"/>
    <lineage>
        <taxon>Bacteria</taxon>
        <taxon>Bacillati</taxon>
        <taxon>Bacillota</taxon>
        <taxon>Bacilli</taxon>
        <taxon>Bacillales</taxon>
        <taxon>Caryophanaceae</taxon>
        <taxon>Sporosarcina</taxon>
    </lineage>
</organism>
<dbReference type="EMBL" id="JACSQN010000019">
    <property type="protein sequence ID" value="MBD7986009.1"/>
    <property type="molecule type" value="Genomic_DNA"/>
</dbReference>
<evidence type="ECO:0000313" key="1">
    <source>
        <dbReference type="EMBL" id="MBD7986009.1"/>
    </source>
</evidence>
<comment type="caution">
    <text evidence="1">The sequence shown here is derived from an EMBL/GenBank/DDBJ whole genome shotgun (WGS) entry which is preliminary data.</text>
</comment>
<accession>A0ABR8UEI5</accession>
<dbReference type="InterPro" id="IPR009267">
    <property type="entry name" value="NTP_transf_6"/>
</dbReference>
<keyword evidence="2" id="KW-1185">Reference proteome</keyword>
<dbReference type="RefSeq" id="WP_191695835.1">
    <property type="nucleotide sequence ID" value="NZ_JACSQN010000019.1"/>
</dbReference>
<dbReference type="PANTHER" id="PTHR39166:SF1">
    <property type="entry name" value="BLL1166 PROTEIN"/>
    <property type="match status" value="1"/>
</dbReference>